<accession>A0A8H4RJ05</accession>
<dbReference type="PANTHER" id="PTHR24198">
    <property type="entry name" value="ANKYRIN REPEAT AND PROTEIN KINASE DOMAIN-CONTAINING PROTEIN"/>
    <property type="match status" value="1"/>
</dbReference>
<dbReference type="InterPro" id="IPR002110">
    <property type="entry name" value="Ankyrin_rpt"/>
</dbReference>
<dbReference type="PROSITE" id="PS50297">
    <property type="entry name" value="ANK_REP_REGION"/>
    <property type="match status" value="1"/>
</dbReference>
<keyword evidence="1" id="KW-0677">Repeat</keyword>
<evidence type="ECO:0000259" key="4">
    <source>
        <dbReference type="PROSITE" id="PS50188"/>
    </source>
</evidence>
<proteinExistence type="predicted"/>
<dbReference type="InterPro" id="IPR003877">
    <property type="entry name" value="SPRY_dom"/>
</dbReference>
<dbReference type="SUPFAM" id="SSF48403">
    <property type="entry name" value="Ankyrin repeat"/>
    <property type="match status" value="1"/>
</dbReference>
<comment type="caution">
    <text evidence="5">The sequence shown here is derived from an EMBL/GenBank/DDBJ whole genome shotgun (WGS) entry which is preliminary data.</text>
</comment>
<evidence type="ECO:0000313" key="5">
    <source>
        <dbReference type="EMBL" id="KAF4630920.1"/>
    </source>
</evidence>
<dbReference type="InterPro" id="IPR043136">
    <property type="entry name" value="B30.2/SPRY_sf"/>
</dbReference>
<feature type="domain" description="B30.2/SPRY" evidence="4">
    <location>
        <begin position="166"/>
        <end position="362"/>
    </location>
</feature>
<dbReference type="CDD" id="cd12885">
    <property type="entry name" value="SPRY_RanBP_like"/>
    <property type="match status" value="1"/>
</dbReference>
<dbReference type="InterPro" id="IPR001870">
    <property type="entry name" value="B30.2/SPRY"/>
</dbReference>
<dbReference type="Gene3D" id="1.25.40.20">
    <property type="entry name" value="Ankyrin repeat-containing domain"/>
    <property type="match status" value="1"/>
</dbReference>
<dbReference type="AlphaFoldDB" id="A0A8H4RJ05"/>
<dbReference type="EMBL" id="JAAMPI010000496">
    <property type="protein sequence ID" value="KAF4630920.1"/>
    <property type="molecule type" value="Genomic_DNA"/>
</dbReference>
<dbReference type="InterPro" id="IPR013320">
    <property type="entry name" value="ConA-like_dom_sf"/>
</dbReference>
<dbReference type="SMART" id="SM00248">
    <property type="entry name" value="ANK"/>
    <property type="match status" value="2"/>
</dbReference>
<evidence type="ECO:0000256" key="2">
    <source>
        <dbReference type="ARBA" id="ARBA00023043"/>
    </source>
</evidence>
<organism evidence="5 6">
    <name type="scientific">Cudoniella acicularis</name>
    <dbReference type="NCBI Taxonomy" id="354080"/>
    <lineage>
        <taxon>Eukaryota</taxon>
        <taxon>Fungi</taxon>
        <taxon>Dikarya</taxon>
        <taxon>Ascomycota</taxon>
        <taxon>Pezizomycotina</taxon>
        <taxon>Leotiomycetes</taxon>
        <taxon>Helotiales</taxon>
        <taxon>Tricladiaceae</taxon>
        <taxon>Cudoniella</taxon>
    </lineage>
</organism>
<feature type="repeat" description="ANK" evidence="3">
    <location>
        <begin position="42"/>
        <end position="64"/>
    </location>
</feature>
<dbReference type="SUPFAM" id="SSF49899">
    <property type="entry name" value="Concanavalin A-like lectins/glucanases"/>
    <property type="match status" value="1"/>
</dbReference>
<dbReference type="InterPro" id="IPR044736">
    <property type="entry name" value="Gid1/RanBPM/SPLA_SPRY"/>
</dbReference>
<dbReference type="OrthoDB" id="341259at2759"/>
<sequence length="388" mass="41770">MDLKDSDGLTPFLIAVSKGKEDSVKALLDANDKIDLHQGSKDGETPLWLAIDAGSVEVVRVLLDSPRMDINSPREDAELLIRHAIRPRGNSSPAALVSLLLDKNPKINCRSDILFSAAAEIDHVRLNTLLLEGGADQTRTDIHGWTLTQVVAASHPPFPATPTPATTLKLPFEPPTAWNPEDKSNGLEIGARGGDKQLVVRCVADGTDSSWRGKILSLFGSRARRRPGAVRADHPIPPVGHFLFEILVIDNGGDGQISIGFGHKMAPLGGMPGLDASSWGYSGVGALLNMLDDKEISQQATSFTKDDKIGCFVNPAAGTAFFTKNGKKLDVGFKGITGRLYPMIGMRGRGAEVLAKFTWISPQTELAGKTFIENEVERVAFSALYSQR</sequence>
<dbReference type="PROSITE" id="PS50188">
    <property type="entry name" value="B302_SPRY"/>
    <property type="match status" value="1"/>
</dbReference>
<protein>
    <recommendedName>
        <fullName evidence="4">B30.2/SPRY domain-containing protein</fullName>
    </recommendedName>
</protein>
<evidence type="ECO:0000256" key="1">
    <source>
        <dbReference type="ARBA" id="ARBA00022737"/>
    </source>
</evidence>
<evidence type="ECO:0000256" key="3">
    <source>
        <dbReference type="PROSITE-ProRule" id="PRU00023"/>
    </source>
</evidence>
<dbReference type="PROSITE" id="PS50088">
    <property type="entry name" value="ANK_REPEAT"/>
    <property type="match status" value="2"/>
</dbReference>
<dbReference type="Proteomes" id="UP000566819">
    <property type="component" value="Unassembled WGS sequence"/>
</dbReference>
<dbReference type="PANTHER" id="PTHR24198:SF165">
    <property type="entry name" value="ANKYRIN REPEAT-CONTAINING PROTEIN-RELATED"/>
    <property type="match status" value="1"/>
</dbReference>
<dbReference type="SMART" id="SM00449">
    <property type="entry name" value="SPRY"/>
    <property type="match status" value="1"/>
</dbReference>
<keyword evidence="6" id="KW-1185">Reference proteome</keyword>
<reference evidence="5 6" key="1">
    <citation type="submission" date="2020-03" db="EMBL/GenBank/DDBJ databases">
        <title>Draft Genome Sequence of Cudoniella acicularis.</title>
        <authorList>
            <person name="Buettner E."/>
            <person name="Kellner H."/>
        </authorList>
    </citation>
    <scope>NUCLEOTIDE SEQUENCE [LARGE SCALE GENOMIC DNA]</scope>
    <source>
        <strain evidence="5 6">DSM 108380</strain>
    </source>
</reference>
<evidence type="ECO:0000313" key="6">
    <source>
        <dbReference type="Proteomes" id="UP000566819"/>
    </source>
</evidence>
<gene>
    <name evidence="5" type="ORF">G7Y89_g7209</name>
</gene>
<feature type="repeat" description="ANK" evidence="3">
    <location>
        <begin position="7"/>
        <end position="39"/>
    </location>
</feature>
<keyword evidence="2 3" id="KW-0040">ANK repeat</keyword>
<name>A0A8H4RJ05_9HELO</name>
<dbReference type="Gene3D" id="2.60.120.920">
    <property type="match status" value="1"/>
</dbReference>
<dbReference type="InterPro" id="IPR036770">
    <property type="entry name" value="Ankyrin_rpt-contain_sf"/>
</dbReference>
<dbReference type="Pfam" id="PF00622">
    <property type="entry name" value="SPRY"/>
    <property type="match status" value="1"/>
</dbReference>
<dbReference type="Pfam" id="PF12796">
    <property type="entry name" value="Ank_2"/>
    <property type="match status" value="1"/>
</dbReference>